<name>A0A7W9KQF9_9PSEU</name>
<dbReference type="PANTHER" id="PTHR30146:SF109">
    <property type="entry name" value="HTH-TYPE TRANSCRIPTIONAL REGULATOR GALS"/>
    <property type="match status" value="1"/>
</dbReference>
<dbReference type="PROSITE" id="PS50932">
    <property type="entry name" value="HTH_LACI_2"/>
    <property type="match status" value="1"/>
</dbReference>
<dbReference type="InterPro" id="IPR046335">
    <property type="entry name" value="LacI/GalR-like_sensor"/>
</dbReference>
<dbReference type="CDD" id="cd01392">
    <property type="entry name" value="HTH_LacI"/>
    <property type="match status" value="1"/>
</dbReference>
<evidence type="ECO:0000256" key="3">
    <source>
        <dbReference type="ARBA" id="ARBA00023163"/>
    </source>
</evidence>
<dbReference type="Gene3D" id="3.40.50.2300">
    <property type="match status" value="2"/>
</dbReference>
<dbReference type="EMBL" id="JACHIR010000002">
    <property type="protein sequence ID" value="MBB5896816.1"/>
    <property type="molecule type" value="Genomic_DNA"/>
</dbReference>
<dbReference type="GO" id="GO:0003700">
    <property type="term" value="F:DNA-binding transcription factor activity"/>
    <property type="evidence" value="ECO:0007669"/>
    <property type="project" value="TreeGrafter"/>
</dbReference>
<reference evidence="5 6" key="1">
    <citation type="submission" date="2020-08" db="EMBL/GenBank/DDBJ databases">
        <title>Sequencing the genomes of 1000 actinobacteria strains.</title>
        <authorList>
            <person name="Klenk H.-P."/>
        </authorList>
    </citation>
    <scope>NUCLEOTIDE SEQUENCE [LARGE SCALE GENOMIC DNA]</scope>
    <source>
        <strain evidence="5 6">DSM 43851</strain>
    </source>
</reference>
<evidence type="ECO:0000259" key="4">
    <source>
        <dbReference type="PROSITE" id="PS50932"/>
    </source>
</evidence>
<accession>A0A7W9KQF9</accession>
<dbReference type="SUPFAM" id="SSF53822">
    <property type="entry name" value="Periplasmic binding protein-like I"/>
    <property type="match status" value="1"/>
</dbReference>
<dbReference type="Pfam" id="PF13377">
    <property type="entry name" value="Peripla_BP_3"/>
    <property type="match status" value="1"/>
</dbReference>
<keyword evidence="6" id="KW-1185">Reference proteome</keyword>
<dbReference type="PROSITE" id="PS00356">
    <property type="entry name" value="HTH_LACI_1"/>
    <property type="match status" value="1"/>
</dbReference>
<protein>
    <submittedName>
        <fullName evidence="5">DNA-binding LacI/PurR family transcriptional regulator</fullName>
    </submittedName>
</protein>
<dbReference type="SMART" id="SM00354">
    <property type="entry name" value="HTH_LACI"/>
    <property type="match status" value="1"/>
</dbReference>
<evidence type="ECO:0000256" key="1">
    <source>
        <dbReference type="ARBA" id="ARBA00023015"/>
    </source>
</evidence>
<dbReference type="GO" id="GO:0000976">
    <property type="term" value="F:transcription cis-regulatory region binding"/>
    <property type="evidence" value="ECO:0007669"/>
    <property type="project" value="TreeGrafter"/>
</dbReference>
<comment type="caution">
    <text evidence="5">The sequence shown here is derived from an EMBL/GenBank/DDBJ whole genome shotgun (WGS) entry which is preliminary data.</text>
</comment>
<organism evidence="5 6">
    <name type="scientific">Kutzneria kofuensis</name>
    <dbReference type="NCBI Taxonomy" id="103725"/>
    <lineage>
        <taxon>Bacteria</taxon>
        <taxon>Bacillati</taxon>
        <taxon>Actinomycetota</taxon>
        <taxon>Actinomycetes</taxon>
        <taxon>Pseudonocardiales</taxon>
        <taxon>Pseudonocardiaceae</taxon>
        <taxon>Kutzneria</taxon>
    </lineage>
</organism>
<dbReference type="CDD" id="cd06267">
    <property type="entry name" value="PBP1_LacI_sugar_binding-like"/>
    <property type="match status" value="1"/>
</dbReference>
<dbReference type="AlphaFoldDB" id="A0A7W9KQF9"/>
<evidence type="ECO:0000313" key="5">
    <source>
        <dbReference type="EMBL" id="MBB5896816.1"/>
    </source>
</evidence>
<dbReference type="InterPro" id="IPR000843">
    <property type="entry name" value="HTH_LacI"/>
</dbReference>
<gene>
    <name evidence="5" type="ORF">BJ998_008075</name>
</gene>
<dbReference type="Pfam" id="PF00356">
    <property type="entry name" value="LacI"/>
    <property type="match status" value="1"/>
</dbReference>
<dbReference type="PANTHER" id="PTHR30146">
    <property type="entry name" value="LACI-RELATED TRANSCRIPTIONAL REPRESSOR"/>
    <property type="match status" value="1"/>
</dbReference>
<keyword evidence="3" id="KW-0804">Transcription</keyword>
<dbReference type="InterPro" id="IPR010982">
    <property type="entry name" value="Lambda_DNA-bd_dom_sf"/>
</dbReference>
<dbReference type="InterPro" id="IPR028082">
    <property type="entry name" value="Peripla_BP_I"/>
</dbReference>
<sequence length="349" mass="37474">MFFREVDAAVLNLTDVRPTLADVAHAAGVSLATASRVLSGFHHVRPETRRQVEQAVDRLGYVRQRAGRMPGPRRTGLVAVTVCEDGGRLFADPYFSRILWGINRELAAADHQVVLLTMEPARNGKSAALRHLRGDHVDGALIVSMHARHAAALERVDVPMVIAGRPVGADPNRYSYVDVDNHGGAGQAVRHLIEAGRTRIATLAGPKDMSAGVDRLAGFRDALTAAGRFDPGLVVHGDFGLPAGEHAALRLLDRRPDVDAIFAASDLMAVGVLRALRRLGRRVPDDVAVIGFDNAPICRTTDPPLTTVGQPVEEAGARSARELLALIDGTVAEQRQVVLDTELVLRESA</sequence>
<proteinExistence type="predicted"/>
<feature type="domain" description="HTH lacI-type" evidence="4">
    <location>
        <begin position="18"/>
        <end position="71"/>
    </location>
</feature>
<keyword evidence="2 5" id="KW-0238">DNA-binding</keyword>
<keyword evidence="1" id="KW-0805">Transcription regulation</keyword>
<evidence type="ECO:0000313" key="6">
    <source>
        <dbReference type="Proteomes" id="UP000585638"/>
    </source>
</evidence>
<evidence type="ECO:0000256" key="2">
    <source>
        <dbReference type="ARBA" id="ARBA00023125"/>
    </source>
</evidence>
<dbReference type="SUPFAM" id="SSF47413">
    <property type="entry name" value="lambda repressor-like DNA-binding domains"/>
    <property type="match status" value="1"/>
</dbReference>
<dbReference type="RefSeq" id="WP_312890606.1">
    <property type="nucleotide sequence ID" value="NZ_BAAAWY010000004.1"/>
</dbReference>
<dbReference type="Gene3D" id="1.10.260.40">
    <property type="entry name" value="lambda repressor-like DNA-binding domains"/>
    <property type="match status" value="1"/>
</dbReference>
<dbReference type="Proteomes" id="UP000585638">
    <property type="component" value="Unassembled WGS sequence"/>
</dbReference>